<dbReference type="AlphaFoldDB" id="A0A2U2DVY6"/>
<comment type="caution">
    <text evidence="1">The sequence shown here is derived from an EMBL/GenBank/DDBJ whole genome shotgun (WGS) entry which is preliminary data.</text>
</comment>
<dbReference type="EMBL" id="QFBC01000002">
    <property type="protein sequence ID" value="PWE57466.1"/>
    <property type="molecule type" value="Genomic_DNA"/>
</dbReference>
<dbReference type="RefSeq" id="WP_109457571.1">
    <property type="nucleotide sequence ID" value="NZ_QFBC01000002.1"/>
</dbReference>
<evidence type="ECO:0000313" key="2">
    <source>
        <dbReference type="Proteomes" id="UP000245252"/>
    </source>
</evidence>
<proteinExistence type="predicted"/>
<sequence length="125" mass="13733">MSIRLNISDLLGNQNRGNASAEDIIQIIENRLRFKADYEGASVIVEPYALVNSHGNDLVSGVVIHSDSQRYLSFEPRYLEVGKLSDVVALDAFFPNGAFDAEDFPEGTEILAAVELVDYAEAVKN</sequence>
<protein>
    <recommendedName>
        <fullName evidence="3">WYL domain-containing protein</fullName>
    </recommendedName>
</protein>
<accession>A0A2U2DVY6</accession>
<dbReference type="Proteomes" id="UP000245252">
    <property type="component" value="Unassembled WGS sequence"/>
</dbReference>
<name>A0A2U2DVY6_9HYPH</name>
<gene>
    <name evidence="1" type="ORF">DEM27_07520</name>
</gene>
<evidence type="ECO:0008006" key="3">
    <source>
        <dbReference type="Google" id="ProtNLM"/>
    </source>
</evidence>
<evidence type="ECO:0000313" key="1">
    <source>
        <dbReference type="EMBL" id="PWE57466.1"/>
    </source>
</evidence>
<organism evidence="1 2">
    <name type="scientific">Metarhizobium album</name>
    <dbReference type="NCBI Taxonomy" id="2182425"/>
    <lineage>
        <taxon>Bacteria</taxon>
        <taxon>Pseudomonadati</taxon>
        <taxon>Pseudomonadota</taxon>
        <taxon>Alphaproteobacteria</taxon>
        <taxon>Hyphomicrobiales</taxon>
        <taxon>Rhizobiaceae</taxon>
        <taxon>Metarhizobium</taxon>
    </lineage>
</organism>
<keyword evidence="2" id="KW-1185">Reference proteome</keyword>
<reference evidence="1 2" key="1">
    <citation type="submission" date="2018-05" db="EMBL/GenBank/DDBJ databases">
        <title>The draft genome of strain NS-104.</title>
        <authorList>
            <person name="Hang P."/>
            <person name="Jiang J."/>
        </authorList>
    </citation>
    <scope>NUCLEOTIDE SEQUENCE [LARGE SCALE GENOMIC DNA]</scope>
    <source>
        <strain evidence="1 2">NS-104</strain>
    </source>
</reference>